<organism evidence="6 7">
    <name type="scientific">Enterocloster bolteae (strain ATCC BAA-613 / DSM 15670 / CCUG 46953 / JCM 12243 / WAL 16351)</name>
    <name type="common">Clostridium bolteae</name>
    <dbReference type="NCBI Taxonomy" id="411902"/>
    <lineage>
        <taxon>Bacteria</taxon>
        <taxon>Bacillati</taxon>
        <taxon>Bacillota</taxon>
        <taxon>Clostridia</taxon>
        <taxon>Lachnospirales</taxon>
        <taxon>Lachnospiraceae</taxon>
        <taxon>Enterocloster</taxon>
    </lineage>
</organism>
<dbReference type="HOGENOM" id="CLU_039613_6_1_9"/>
<dbReference type="FunFam" id="1.10.10.10:FF:000001">
    <property type="entry name" value="LysR family transcriptional regulator"/>
    <property type="match status" value="1"/>
</dbReference>
<dbReference type="PRINTS" id="PR00039">
    <property type="entry name" value="HTHLYSR"/>
</dbReference>
<dbReference type="EMBL" id="ABCC02000039">
    <property type="protein sequence ID" value="EDP14787.1"/>
    <property type="molecule type" value="Genomic_DNA"/>
</dbReference>
<evidence type="ECO:0000313" key="6">
    <source>
        <dbReference type="EMBL" id="EDP14787.1"/>
    </source>
</evidence>
<keyword evidence="2" id="KW-0805">Transcription regulation</keyword>
<sequence>MGYMKKCYIAGGDSMEQNLSQYKIFYEVAKAGNISKAAKELYISQPAISKAISKLEDSLGLSLFTRSSRGVQLTSEGEILFEHTREAFDALDRGEQELKRIQEFDIGHLRIGVSNTLCKYILLPYLKTFIDQYPHMKVTIESQATAQTLARLEQQKIDLGLVAEPSVRRDLAFIPVMDIQDTFVTTPNYLENLYLREGQDTSLFETGNIMLLDTSNMTRHHVDEYMAENNIFPHQILEVTTMDLLIEFAKIGLGIACVIKELVQKELDSGMLVEIPLDIPIHRRTIGFAYHPANQAMALKTFLEFLY</sequence>
<reference evidence="6 7" key="1">
    <citation type="submission" date="2007-08" db="EMBL/GenBank/DDBJ databases">
        <authorList>
            <person name="Fulton L."/>
            <person name="Clifton S."/>
            <person name="Fulton B."/>
            <person name="Xu J."/>
            <person name="Minx P."/>
            <person name="Pepin K.H."/>
            <person name="Johnson M."/>
            <person name="Thiruvilangam P."/>
            <person name="Bhonagiri V."/>
            <person name="Nash W.E."/>
            <person name="Mardis E.R."/>
            <person name="Wilson R.K."/>
        </authorList>
    </citation>
    <scope>NUCLEOTIDE SEQUENCE [LARGE SCALE GENOMIC DNA]</scope>
    <source>
        <strain evidence="7">ATCC BAA-613 / DSM 15670 / CCUG 46953 / JCM 12243 / WAL 16351</strain>
    </source>
</reference>
<dbReference type="PANTHER" id="PTHR30126:SF64">
    <property type="entry name" value="HTH-TYPE TRANSCRIPTIONAL REGULATOR CITR"/>
    <property type="match status" value="1"/>
</dbReference>
<protein>
    <recommendedName>
        <fullName evidence="5">HTH lysR-type domain-containing protein</fullName>
    </recommendedName>
</protein>
<dbReference type="AlphaFoldDB" id="A8RZ57"/>
<evidence type="ECO:0000259" key="5">
    <source>
        <dbReference type="PROSITE" id="PS50931"/>
    </source>
</evidence>
<gene>
    <name evidence="6" type="ORF">CLOBOL_05330</name>
</gene>
<dbReference type="PANTHER" id="PTHR30126">
    <property type="entry name" value="HTH-TYPE TRANSCRIPTIONAL REGULATOR"/>
    <property type="match status" value="1"/>
</dbReference>
<dbReference type="GO" id="GO:0000976">
    <property type="term" value="F:transcription cis-regulatory region binding"/>
    <property type="evidence" value="ECO:0007669"/>
    <property type="project" value="TreeGrafter"/>
</dbReference>
<dbReference type="InterPro" id="IPR036390">
    <property type="entry name" value="WH_DNA-bd_sf"/>
</dbReference>
<dbReference type="Pfam" id="PF00126">
    <property type="entry name" value="HTH_1"/>
    <property type="match status" value="1"/>
</dbReference>
<dbReference type="SUPFAM" id="SSF53850">
    <property type="entry name" value="Periplasmic binding protein-like II"/>
    <property type="match status" value="1"/>
</dbReference>
<evidence type="ECO:0000256" key="3">
    <source>
        <dbReference type="ARBA" id="ARBA00023125"/>
    </source>
</evidence>
<keyword evidence="4" id="KW-0804">Transcription</keyword>
<evidence type="ECO:0000256" key="4">
    <source>
        <dbReference type="ARBA" id="ARBA00023163"/>
    </source>
</evidence>
<dbReference type="Gene3D" id="3.40.190.290">
    <property type="match status" value="1"/>
</dbReference>
<dbReference type="CDD" id="cd05466">
    <property type="entry name" value="PBP2_LTTR_substrate"/>
    <property type="match status" value="1"/>
</dbReference>
<dbReference type="Gene3D" id="1.10.10.10">
    <property type="entry name" value="Winged helix-like DNA-binding domain superfamily/Winged helix DNA-binding domain"/>
    <property type="match status" value="1"/>
</dbReference>
<reference evidence="6 7" key="2">
    <citation type="submission" date="2007-09" db="EMBL/GenBank/DDBJ databases">
        <title>Draft genome sequence of Clostridium bolteae (ATCC BAA-613).</title>
        <authorList>
            <person name="Sudarsanam P."/>
            <person name="Ley R."/>
            <person name="Guruge J."/>
            <person name="Turnbaugh P.J."/>
            <person name="Mahowald M."/>
            <person name="Liep D."/>
            <person name="Gordon J."/>
        </authorList>
    </citation>
    <scope>NUCLEOTIDE SEQUENCE [LARGE SCALE GENOMIC DNA]</scope>
    <source>
        <strain evidence="7">ATCC BAA-613 / DSM 15670 / CCUG 46953 / JCM 12243 / WAL 16351</strain>
    </source>
</reference>
<dbReference type="eggNOG" id="COG0583">
    <property type="taxonomic scope" value="Bacteria"/>
</dbReference>
<name>A8RZ57_ENTBW</name>
<dbReference type="SUPFAM" id="SSF46785">
    <property type="entry name" value="Winged helix' DNA-binding domain"/>
    <property type="match status" value="1"/>
</dbReference>
<accession>A8RZ57</accession>
<proteinExistence type="inferred from homology"/>
<dbReference type="PaxDb" id="411902-CLOBOL_05330"/>
<dbReference type="PROSITE" id="PS50931">
    <property type="entry name" value="HTH_LYSR"/>
    <property type="match status" value="1"/>
</dbReference>
<feature type="domain" description="HTH lysR-type" evidence="5">
    <location>
        <begin position="17"/>
        <end position="74"/>
    </location>
</feature>
<evidence type="ECO:0000256" key="2">
    <source>
        <dbReference type="ARBA" id="ARBA00023015"/>
    </source>
</evidence>
<comment type="caution">
    <text evidence="6">The sequence shown here is derived from an EMBL/GenBank/DDBJ whole genome shotgun (WGS) entry which is preliminary data.</text>
</comment>
<evidence type="ECO:0000313" key="7">
    <source>
        <dbReference type="Proteomes" id="UP000005396"/>
    </source>
</evidence>
<dbReference type="Proteomes" id="UP000005396">
    <property type="component" value="Unassembled WGS sequence"/>
</dbReference>
<dbReference type="InterPro" id="IPR005119">
    <property type="entry name" value="LysR_subst-bd"/>
</dbReference>
<comment type="similarity">
    <text evidence="1">Belongs to the LysR transcriptional regulatory family.</text>
</comment>
<keyword evidence="3" id="KW-0238">DNA-binding</keyword>
<dbReference type="GO" id="GO:0003700">
    <property type="term" value="F:DNA-binding transcription factor activity"/>
    <property type="evidence" value="ECO:0007669"/>
    <property type="project" value="InterPro"/>
</dbReference>
<dbReference type="InterPro" id="IPR000847">
    <property type="entry name" value="LysR_HTH_N"/>
</dbReference>
<dbReference type="Pfam" id="PF03466">
    <property type="entry name" value="LysR_substrate"/>
    <property type="match status" value="1"/>
</dbReference>
<evidence type="ECO:0000256" key="1">
    <source>
        <dbReference type="ARBA" id="ARBA00009437"/>
    </source>
</evidence>
<dbReference type="InterPro" id="IPR036388">
    <property type="entry name" value="WH-like_DNA-bd_sf"/>
</dbReference>